<dbReference type="SMART" id="SM00487">
    <property type="entry name" value="DEXDc"/>
    <property type="match status" value="1"/>
</dbReference>
<dbReference type="RefSeq" id="WP_037044202.1">
    <property type="nucleotide sequence ID" value="NZ_BAAAUZ010000039.1"/>
</dbReference>
<dbReference type="SMART" id="SM00490">
    <property type="entry name" value="HELICc"/>
    <property type="match status" value="1"/>
</dbReference>
<organism evidence="20 21">
    <name type="scientific">Pseudonocardia halophobica</name>
    <dbReference type="NCBI Taxonomy" id="29401"/>
    <lineage>
        <taxon>Bacteria</taxon>
        <taxon>Bacillati</taxon>
        <taxon>Actinomycetota</taxon>
        <taxon>Actinomycetes</taxon>
        <taxon>Pseudonocardiales</taxon>
        <taxon>Pseudonocardiaceae</taxon>
        <taxon>Pseudonocardia</taxon>
    </lineage>
</organism>
<keyword evidence="21" id="KW-1185">Reference proteome</keyword>
<evidence type="ECO:0000256" key="10">
    <source>
        <dbReference type="ARBA" id="ARBA00023236"/>
    </source>
</evidence>
<feature type="domain" description="UVR" evidence="17">
    <location>
        <begin position="691"/>
        <end position="726"/>
    </location>
</feature>
<proteinExistence type="inferred from homology"/>
<dbReference type="InterPro" id="IPR001943">
    <property type="entry name" value="UVR_dom"/>
</dbReference>
<dbReference type="CDD" id="cd18790">
    <property type="entry name" value="SF2_C_UvrB"/>
    <property type="match status" value="1"/>
</dbReference>
<dbReference type="Proteomes" id="UP001143463">
    <property type="component" value="Unassembled WGS sequence"/>
</dbReference>
<dbReference type="EMBL" id="BSFQ01000019">
    <property type="protein sequence ID" value="GLL13152.1"/>
    <property type="molecule type" value="Genomic_DNA"/>
</dbReference>
<feature type="binding site" evidence="13">
    <location>
        <begin position="78"/>
        <end position="85"/>
    </location>
    <ligand>
        <name>ATP</name>
        <dbReference type="ChEBI" id="CHEBI:30616"/>
    </ligand>
</feature>
<dbReference type="Pfam" id="PF02151">
    <property type="entry name" value="UVR"/>
    <property type="match status" value="1"/>
</dbReference>
<dbReference type="GO" id="GO:0016887">
    <property type="term" value="F:ATP hydrolysis activity"/>
    <property type="evidence" value="ECO:0007669"/>
    <property type="project" value="InterPro"/>
</dbReference>
<dbReference type="PROSITE" id="PS51192">
    <property type="entry name" value="HELICASE_ATP_BIND_1"/>
    <property type="match status" value="1"/>
</dbReference>
<feature type="domain" description="Helicase ATP-binding" evidence="18">
    <location>
        <begin position="65"/>
        <end position="200"/>
    </location>
</feature>
<feature type="coiled-coil region" evidence="15">
    <location>
        <begin position="706"/>
        <end position="733"/>
    </location>
</feature>
<comment type="subunit">
    <text evidence="11 13 14">Forms a heterotetramer with UvrA during the search for lesions. Interacts with UvrC in an incision complex.</text>
</comment>
<keyword evidence="3 13" id="KW-0963">Cytoplasm</keyword>
<comment type="function">
    <text evidence="13">The UvrABC repair system catalyzes the recognition and processing of DNA lesions. A damage recognition complex composed of 2 UvrA and 2 UvrB subunits scans DNA for abnormalities. Upon binding of the UvrA(2)B(2) complex to a putative damaged site, the DNA wraps around one UvrB monomer. DNA wrap is dependent on ATP binding by UvrB and probably causes local melting of the DNA helix, facilitating insertion of UvrB beta-hairpin between the DNA strands. Then UvrB probes one DNA strand for the presence of a lesion. If a lesion is found the UvrA subunits dissociate and the UvrB-DNA preincision complex is formed. This complex is subsequently bound by UvrC and the second UvrB is released. If no lesion is found, the DNA wraps around the other UvrB subunit that will check the other stand for damage.</text>
</comment>
<evidence type="ECO:0000256" key="2">
    <source>
        <dbReference type="ARBA" id="ARBA00008533"/>
    </source>
</evidence>
<evidence type="ECO:0000313" key="21">
    <source>
        <dbReference type="Proteomes" id="UP001143463"/>
    </source>
</evidence>
<evidence type="ECO:0000313" key="20">
    <source>
        <dbReference type="EMBL" id="GLL13152.1"/>
    </source>
</evidence>
<dbReference type="FunFam" id="4.10.860.10:FF:000009">
    <property type="entry name" value="UvrABC system protein B"/>
    <property type="match status" value="1"/>
</dbReference>
<dbReference type="Pfam" id="PF17757">
    <property type="entry name" value="UvrB_inter"/>
    <property type="match status" value="1"/>
</dbReference>
<evidence type="ECO:0000259" key="19">
    <source>
        <dbReference type="PROSITE" id="PS51194"/>
    </source>
</evidence>
<dbReference type="InterPro" id="IPR006935">
    <property type="entry name" value="Helicase/UvrB_N"/>
</dbReference>
<evidence type="ECO:0000256" key="11">
    <source>
        <dbReference type="ARBA" id="ARBA00026033"/>
    </source>
</evidence>
<dbReference type="InterPro" id="IPR041471">
    <property type="entry name" value="UvrB_inter"/>
</dbReference>
<dbReference type="PANTHER" id="PTHR24029:SF0">
    <property type="entry name" value="UVRABC SYSTEM PROTEIN B"/>
    <property type="match status" value="1"/>
</dbReference>
<reference evidence="20" key="1">
    <citation type="journal article" date="2014" name="Int. J. Syst. Evol. Microbiol.">
        <title>Complete genome sequence of Corynebacterium casei LMG S-19264T (=DSM 44701T), isolated from a smear-ripened cheese.</title>
        <authorList>
            <consortium name="US DOE Joint Genome Institute (JGI-PGF)"/>
            <person name="Walter F."/>
            <person name="Albersmeier A."/>
            <person name="Kalinowski J."/>
            <person name="Ruckert C."/>
        </authorList>
    </citation>
    <scope>NUCLEOTIDE SEQUENCE</scope>
    <source>
        <strain evidence="20">VKM Ac-1069</strain>
    </source>
</reference>
<evidence type="ECO:0000256" key="9">
    <source>
        <dbReference type="ARBA" id="ARBA00023204"/>
    </source>
</evidence>
<dbReference type="SUPFAM" id="SSF46600">
    <property type="entry name" value="C-terminal UvrC-binding domain of UvrB"/>
    <property type="match status" value="1"/>
</dbReference>
<evidence type="ECO:0000256" key="12">
    <source>
        <dbReference type="ARBA" id="ARBA00029504"/>
    </source>
</evidence>
<keyword evidence="9 13" id="KW-0234">DNA repair</keyword>
<keyword evidence="15" id="KW-0175">Coiled coil</keyword>
<dbReference type="GO" id="GO:0009432">
    <property type="term" value="P:SOS response"/>
    <property type="evidence" value="ECO:0007669"/>
    <property type="project" value="UniProtKB-UniRule"/>
</dbReference>
<dbReference type="NCBIfam" id="NF003673">
    <property type="entry name" value="PRK05298.1"/>
    <property type="match status" value="1"/>
</dbReference>
<evidence type="ECO:0000256" key="13">
    <source>
        <dbReference type="HAMAP-Rule" id="MF_00204"/>
    </source>
</evidence>
<dbReference type="CDD" id="cd17916">
    <property type="entry name" value="DEXHc_UvrB"/>
    <property type="match status" value="1"/>
</dbReference>
<dbReference type="InterPro" id="IPR004807">
    <property type="entry name" value="UvrB"/>
</dbReference>
<dbReference type="HAMAP" id="MF_00204">
    <property type="entry name" value="UvrB"/>
    <property type="match status" value="1"/>
</dbReference>
<evidence type="ECO:0000259" key="18">
    <source>
        <dbReference type="PROSITE" id="PS51192"/>
    </source>
</evidence>
<evidence type="ECO:0000256" key="4">
    <source>
        <dbReference type="ARBA" id="ARBA00022741"/>
    </source>
</evidence>
<feature type="short sequence motif" description="Beta-hairpin" evidence="13">
    <location>
        <begin position="131"/>
        <end position="154"/>
    </location>
</feature>
<dbReference type="GO" id="GO:0005524">
    <property type="term" value="F:ATP binding"/>
    <property type="evidence" value="ECO:0007669"/>
    <property type="project" value="UniProtKB-UniRule"/>
</dbReference>
<dbReference type="InterPro" id="IPR014001">
    <property type="entry name" value="Helicase_ATP-bd"/>
</dbReference>
<evidence type="ECO:0000256" key="3">
    <source>
        <dbReference type="ARBA" id="ARBA00022490"/>
    </source>
</evidence>
<evidence type="ECO:0000256" key="6">
    <source>
        <dbReference type="ARBA" id="ARBA00022769"/>
    </source>
</evidence>
<comment type="similarity">
    <text evidence="2 13 14">Belongs to the UvrB family.</text>
</comment>
<reference evidence="20" key="2">
    <citation type="submission" date="2023-01" db="EMBL/GenBank/DDBJ databases">
        <authorList>
            <person name="Sun Q."/>
            <person name="Evtushenko L."/>
        </authorList>
    </citation>
    <scope>NUCLEOTIDE SEQUENCE</scope>
    <source>
        <strain evidence="20">VKM Ac-1069</strain>
    </source>
</reference>
<dbReference type="FunFam" id="3.40.50.300:FF:000477">
    <property type="entry name" value="UvrABC system protein B"/>
    <property type="match status" value="1"/>
</dbReference>
<keyword evidence="5 13" id="KW-0227">DNA damage</keyword>
<dbReference type="GO" id="GO:0006289">
    <property type="term" value="P:nucleotide-excision repair"/>
    <property type="evidence" value="ECO:0007669"/>
    <property type="project" value="UniProtKB-UniRule"/>
</dbReference>
<gene>
    <name evidence="13 20" type="primary">uvrB</name>
    <name evidence="20" type="ORF">GCM10017577_42950</name>
</gene>
<keyword evidence="6 13" id="KW-0228">DNA excision</keyword>
<feature type="region of interest" description="Disordered" evidence="16">
    <location>
        <begin position="643"/>
        <end position="681"/>
    </location>
</feature>
<dbReference type="GO" id="GO:0005737">
    <property type="term" value="C:cytoplasm"/>
    <property type="evidence" value="ECO:0007669"/>
    <property type="project" value="UniProtKB-SubCell"/>
</dbReference>
<comment type="subcellular location">
    <subcellularLocation>
        <location evidence="1 13 14">Cytoplasm</location>
    </subcellularLocation>
</comment>
<dbReference type="PROSITE" id="PS50151">
    <property type="entry name" value="UVR"/>
    <property type="match status" value="1"/>
</dbReference>
<feature type="coiled-coil region" evidence="15">
    <location>
        <begin position="295"/>
        <end position="329"/>
    </location>
</feature>
<keyword evidence="8 13" id="KW-0267">Excision nuclease</keyword>
<dbReference type="Gene3D" id="3.40.50.300">
    <property type="entry name" value="P-loop containing nucleotide triphosphate hydrolases"/>
    <property type="match status" value="3"/>
</dbReference>
<dbReference type="GO" id="GO:0009381">
    <property type="term" value="F:excinuclease ABC activity"/>
    <property type="evidence" value="ECO:0007669"/>
    <property type="project" value="UniProtKB-UniRule"/>
</dbReference>
<dbReference type="InterPro" id="IPR027417">
    <property type="entry name" value="P-loop_NTPase"/>
</dbReference>
<dbReference type="InterPro" id="IPR024759">
    <property type="entry name" value="UvrB_YAD/RRR_dom"/>
</dbReference>
<keyword evidence="4 13" id="KW-0547">Nucleotide-binding</keyword>
<feature type="domain" description="Helicase C-terminal" evidence="19">
    <location>
        <begin position="469"/>
        <end position="622"/>
    </location>
</feature>
<keyword evidence="10 13" id="KW-0742">SOS response</keyword>
<dbReference type="InterPro" id="IPR036876">
    <property type="entry name" value="UVR_dom_sf"/>
</dbReference>
<evidence type="ECO:0000256" key="5">
    <source>
        <dbReference type="ARBA" id="ARBA00022763"/>
    </source>
</evidence>
<dbReference type="Gene3D" id="4.10.860.10">
    <property type="entry name" value="UVR domain"/>
    <property type="match status" value="1"/>
</dbReference>
<dbReference type="PROSITE" id="PS51194">
    <property type="entry name" value="HELICASE_CTER"/>
    <property type="match status" value="1"/>
</dbReference>
<dbReference type="AlphaFoldDB" id="A0A9W6NY53"/>
<evidence type="ECO:0000256" key="16">
    <source>
        <dbReference type="SAM" id="MobiDB-lite"/>
    </source>
</evidence>
<protein>
    <recommendedName>
        <fullName evidence="12 13">UvrABC system protein B</fullName>
        <shortName evidence="13">Protein UvrB</shortName>
    </recommendedName>
    <alternativeName>
        <fullName evidence="13">Excinuclease ABC subunit B</fullName>
    </alternativeName>
</protein>
<dbReference type="GO" id="GO:0009380">
    <property type="term" value="C:excinuclease repair complex"/>
    <property type="evidence" value="ECO:0007669"/>
    <property type="project" value="InterPro"/>
</dbReference>
<dbReference type="SUPFAM" id="SSF52540">
    <property type="entry name" value="P-loop containing nucleoside triphosphate hydrolases"/>
    <property type="match status" value="2"/>
</dbReference>
<evidence type="ECO:0000256" key="15">
    <source>
        <dbReference type="SAM" id="Coils"/>
    </source>
</evidence>
<dbReference type="PANTHER" id="PTHR24029">
    <property type="entry name" value="UVRABC SYSTEM PROTEIN B"/>
    <property type="match status" value="1"/>
</dbReference>
<dbReference type="Pfam" id="PF04851">
    <property type="entry name" value="ResIII"/>
    <property type="match status" value="1"/>
</dbReference>
<comment type="caution">
    <text evidence="20">The sequence shown here is derived from an EMBL/GenBank/DDBJ whole genome shotgun (WGS) entry which is preliminary data.</text>
</comment>
<name>A0A9W6NY53_9PSEU</name>
<evidence type="ECO:0000256" key="1">
    <source>
        <dbReference type="ARBA" id="ARBA00004496"/>
    </source>
</evidence>
<sequence length="736" mass="82275">MAFATEVPGSARDSSAREGGEAEVPLAHSEYRPVGEIERTGGHFEVVSEYEPAGDQPAAIEELEKRLKRGEQDVVLLGATGTGKSATTAWLIERVQRPTLVMAPNKTLAAQLANELREMLPNNAVEYFVSYYDYYQPEAYIAQTDTYIEKDSSINDDVERLRHSATQNLLSRRDVVVVASVSCIYGLGTPQSYLDRSVKLDVGGEIDRDAFLRLLVDVQYTRNDLSFARGTFRVRGDTVEIIPAYEELAIRIEFFGDEIEALYYLHPLTGDVVKQVDTVRIFPATHYVAGPERMERAVRDIEKELEERLAELENQGKLLEAQRLRMRTQYDLEMIRQVGFCSGIENYSRHIDGRGPGTAPATLIDYFPDDFLLVIDESHVTVPQIGGMYEGDMSRKRNLVEFGFRLPSAVDNRPLTWEEFADRIGQTVYLSATPGPYELSRTGGEFVEQVIRPTGLVDPEIVVKPTKGQIDDLVGEIRERAERDERVLVTTLTKKMAEDLTDYLLELGIRVRYLHSEVDTLRRVELLRQLRLGEYDVLVGINLLREGLDLPEVSLVAILDADKEGFLRSGTSLIQTIGRAARNVSGQVHMYADTVTESMQHAIDETERRRAKQIAYNTEKGIDPQPLRKKIADILDQVYREAEDSEVPVGGSGRNASRGKRAAGEPGRASGGSSGIVAGRDTTAMPRAELADLIQQMNDQMLAAARDLQFELAARLRDEIQDLKKELRGMDAAGIS</sequence>
<dbReference type="Pfam" id="PF00271">
    <property type="entry name" value="Helicase_C"/>
    <property type="match status" value="1"/>
</dbReference>
<dbReference type="Pfam" id="PF12344">
    <property type="entry name" value="UvrB"/>
    <property type="match status" value="1"/>
</dbReference>
<keyword evidence="7 13" id="KW-0067">ATP-binding</keyword>
<comment type="domain">
    <text evidence="13">The beta-hairpin motif is involved in DNA binding.</text>
</comment>
<accession>A0A9W6NY53</accession>
<feature type="region of interest" description="Disordered" evidence="16">
    <location>
        <begin position="1"/>
        <end position="28"/>
    </location>
</feature>
<evidence type="ECO:0000256" key="14">
    <source>
        <dbReference type="RuleBase" id="RU003587"/>
    </source>
</evidence>
<dbReference type="NCBIfam" id="TIGR00631">
    <property type="entry name" value="uvrb"/>
    <property type="match status" value="1"/>
</dbReference>
<dbReference type="GO" id="GO:0003677">
    <property type="term" value="F:DNA binding"/>
    <property type="evidence" value="ECO:0007669"/>
    <property type="project" value="UniProtKB-UniRule"/>
</dbReference>
<dbReference type="InterPro" id="IPR001650">
    <property type="entry name" value="Helicase_C-like"/>
</dbReference>
<evidence type="ECO:0000256" key="7">
    <source>
        <dbReference type="ARBA" id="ARBA00022840"/>
    </source>
</evidence>
<evidence type="ECO:0000256" key="8">
    <source>
        <dbReference type="ARBA" id="ARBA00022881"/>
    </source>
</evidence>
<evidence type="ECO:0000259" key="17">
    <source>
        <dbReference type="PROSITE" id="PS50151"/>
    </source>
</evidence>